<dbReference type="InterPro" id="IPR029058">
    <property type="entry name" value="AB_hydrolase_fold"/>
</dbReference>
<organism evidence="1 2">
    <name type="scientific">Paraconexibacter algicola</name>
    <dbReference type="NCBI Taxonomy" id="2133960"/>
    <lineage>
        <taxon>Bacteria</taxon>
        <taxon>Bacillati</taxon>
        <taxon>Actinomycetota</taxon>
        <taxon>Thermoleophilia</taxon>
        <taxon>Solirubrobacterales</taxon>
        <taxon>Paraconexibacteraceae</taxon>
        <taxon>Paraconexibacter</taxon>
    </lineage>
</organism>
<accession>A0A2T4UC11</accession>
<dbReference type="EMBL" id="PYYB01000005">
    <property type="protein sequence ID" value="PTL54411.1"/>
    <property type="molecule type" value="Genomic_DNA"/>
</dbReference>
<dbReference type="AlphaFoldDB" id="A0A2T4UC11"/>
<gene>
    <name evidence="1" type="ORF">C7Y72_22010</name>
</gene>
<dbReference type="Proteomes" id="UP000240739">
    <property type="component" value="Unassembled WGS sequence"/>
</dbReference>
<dbReference type="SUPFAM" id="SSF53474">
    <property type="entry name" value="alpha/beta-Hydrolases"/>
    <property type="match status" value="1"/>
</dbReference>
<dbReference type="PANTHER" id="PTHR42103:SF2">
    <property type="entry name" value="AB HYDROLASE-1 DOMAIN-CONTAINING PROTEIN"/>
    <property type="match status" value="1"/>
</dbReference>
<reference evidence="1 2" key="1">
    <citation type="submission" date="2018-03" db="EMBL/GenBank/DDBJ databases">
        <title>Aquarubrobacter algicola gen. nov., sp. nov., a novel actinobacterium isolated from shallow eutrophic lake during the end of cyanobacterial harmful algal blooms.</title>
        <authorList>
            <person name="Chun S.J."/>
        </authorList>
    </citation>
    <scope>NUCLEOTIDE SEQUENCE [LARGE SCALE GENOMIC DNA]</scope>
    <source>
        <strain evidence="1 2">Seoho-28</strain>
    </source>
</reference>
<evidence type="ECO:0000313" key="2">
    <source>
        <dbReference type="Proteomes" id="UP000240739"/>
    </source>
</evidence>
<dbReference type="RefSeq" id="WP_107571353.1">
    <property type="nucleotide sequence ID" value="NZ_PYYB01000005.1"/>
</dbReference>
<keyword evidence="2" id="KW-1185">Reference proteome</keyword>
<protein>
    <recommendedName>
        <fullName evidence="3">Alpha/beta hydrolase</fullName>
    </recommendedName>
</protein>
<evidence type="ECO:0008006" key="3">
    <source>
        <dbReference type="Google" id="ProtNLM"/>
    </source>
</evidence>
<proteinExistence type="predicted"/>
<sequence>MRAVVLHPHPDMGGTRHDPVVTTLARALVGAHTFDFVSSDPRRAVDQTLTELGDGSVWLAGYSFGGGIASLIDDPRVRGWILVAPALAMVAPVIATDTRPKLVLAAERDAFFPPASLRELTAGWAATTHHEIAGADHFLRGHERDVAARAAAWVLQFAP</sequence>
<dbReference type="PANTHER" id="PTHR42103">
    <property type="entry name" value="ALPHA/BETA-HYDROLASES SUPERFAMILY PROTEIN"/>
    <property type="match status" value="1"/>
</dbReference>
<dbReference type="Gene3D" id="3.40.50.1820">
    <property type="entry name" value="alpha/beta hydrolase"/>
    <property type="match status" value="1"/>
</dbReference>
<evidence type="ECO:0000313" key="1">
    <source>
        <dbReference type="EMBL" id="PTL54411.1"/>
    </source>
</evidence>
<dbReference type="OrthoDB" id="9800435at2"/>
<comment type="caution">
    <text evidence="1">The sequence shown here is derived from an EMBL/GenBank/DDBJ whole genome shotgun (WGS) entry which is preliminary data.</text>
</comment>
<name>A0A2T4UC11_9ACTN</name>